<organism evidence="2 3">
    <name type="scientific">Caerostris extrusa</name>
    <name type="common">Bark spider</name>
    <name type="synonym">Caerostris bankana</name>
    <dbReference type="NCBI Taxonomy" id="172846"/>
    <lineage>
        <taxon>Eukaryota</taxon>
        <taxon>Metazoa</taxon>
        <taxon>Ecdysozoa</taxon>
        <taxon>Arthropoda</taxon>
        <taxon>Chelicerata</taxon>
        <taxon>Arachnida</taxon>
        <taxon>Araneae</taxon>
        <taxon>Araneomorphae</taxon>
        <taxon>Entelegynae</taxon>
        <taxon>Araneoidea</taxon>
        <taxon>Araneidae</taxon>
        <taxon>Caerostris</taxon>
    </lineage>
</organism>
<dbReference type="Proteomes" id="UP001054945">
    <property type="component" value="Unassembled WGS sequence"/>
</dbReference>
<accession>A0AAV4URY2</accession>
<evidence type="ECO:0000256" key="1">
    <source>
        <dbReference type="SAM" id="MobiDB-lite"/>
    </source>
</evidence>
<proteinExistence type="predicted"/>
<dbReference type="AlphaFoldDB" id="A0AAV4URY2"/>
<comment type="caution">
    <text evidence="2">The sequence shown here is derived from an EMBL/GenBank/DDBJ whole genome shotgun (WGS) entry which is preliminary data.</text>
</comment>
<keyword evidence="3" id="KW-1185">Reference proteome</keyword>
<reference evidence="2 3" key="1">
    <citation type="submission" date="2021-06" db="EMBL/GenBank/DDBJ databases">
        <title>Caerostris extrusa draft genome.</title>
        <authorList>
            <person name="Kono N."/>
            <person name="Arakawa K."/>
        </authorList>
    </citation>
    <scope>NUCLEOTIDE SEQUENCE [LARGE SCALE GENOMIC DNA]</scope>
</reference>
<dbReference type="EMBL" id="BPLR01013329">
    <property type="protein sequence ID" value="GIY60440.1"/>
    <property type="molecule type" value="Genomic_DNA"/>
</dbReference>
<evidence type="ECO:0000313" key="3">
    <source>
        <dbReference type="Proteomes" id="UP001054945"/>
    </source>
</evidence>
<gene>
    <name evidence="2" type="ORF">CEXT_590821</name>
</gene>
<sequence length="87" mass="9759">MGLAISTSTLEGEASRVSKISVLTAIRILPRYMTPSPKPSLSVVCARQKVSSREGNRTGRRRRGRTWEGNLQRQHFVPLKTSLTEQH</sequence>
<protein>
    <submittedName>
        <fullName evidence="2">Uncharacterized protein</fullName>
    </submittedName>
</protein>
<evidence type="ECO:0000313" key="2">
    <source>
        <dbReference type="EMBL" id="GIY60440.1"/>
    </source>
</evidence>
<name>A0AAV4URY2_CAEEX</name>
<feature type="region of interest" description="Disordered" evidence="1">
    <location>
        <begin position="38"/>
        <end position="69"/>
    </location>
</feature>